<feature type="region of interest" description="Disordered" evidence="6">
    <location>
        <begin position="757"/>
        <end position="785"/>
    </location>
</feature>
<accession>A0A8H7GY25</accession>
<feature type="transmembrane region" description="Helical" evidence="7">
    <location>
        <begin position="1081"/>
        <end position="1110"/>
    </location>
</feature>
<feature type="transmembrane region" description="Helical" evidence="7">
    <location>
        <begin position="1238"/>
        <end position="1255"/>
    </location>
</feature>
<evidence type="ECO:0000313" key="10">
    <source>
        <dbReference type="EMBL" id="KAF8666801.1"/>
    </source>
</evidence>
<reference evidence="10" key="1">
    <citation type="submission" date="2020-09" db="EMBL/GenBank/DDBJ databases">
        <title>Comparative genome analyses of four rice-infecting Rhizoctonia solani isolates reveal extensive enrichment of homogalacturonan modification genes.</title>
        <authorList>
            <person name="Lee D.-Y."/>
            <person name="Jeon J."/>
            <person name="Kim K.-T."/>
            <person name="Cheong K."/>
            <person name="Song H."/>
            <person name="Choi G."/>
            <person name="Ko J."/>
            <person name="Opiyo S.O."/>
            <person name="Zuo S."/>
            <person name="Madhav S."/>
            <person name="Lee Y.-H."/>
            <person name="Wang G.-L."/>
        </authorList>
    </citation>
    <scope>NUCLEOTIDE SEQUENCE</scope>
    <source>
        <strain evidence="10">AG1-IA YN-7</strain>
    </source>
</reference>
<dbReference type="PROSITE" id="PS51299">
    <property type="entry name" value="HTH_APSES"/>
    <property type="match status" value="1"/>
</dbReference>
<dbReference type="SUPFAM" id="SSF54616">
    <property type="entry name" value="DNA-binding domain of Mlu1-box binding protein MBP1"/>
    <property type="match status" value="1"/>
</dbReference>
<evidence type="ECO:0000256" key="2">
    <source>
        <dbReference type="ARBA" id="ARBA00022448"/>
    </source>
</evidence>
<feature type="transmembrane region" description="Helical" evidence="7">
    <location>
        <begin position="1162"/>
        <end position="1186"/>
    </location>
</feature>
<evidence type="ECO:0000256" key="5">
    <source>
        <dbReference type="ARBA" id="ARBA00023136"/>
    </source>
</evidence>
<dbReference type="GO" id="GO:0005315">
    <property type="term" value="F:phosphate transmembrane transporter activity"/>
    <property type="evidence" value="ECO:0007669"/>
    <property type="project" value="TreeGrafter"/>
</dbReference>
<keyword evidence="2" id="KW-0813">Transport</keyword>
<feature type="transmembrane region" description="Helical" evidence="7">
    <location>
        <begin position="1396"/>
        <end position="1419"/>
    </location>
</feature>
<dbReference type="GO" id="GO:0005886">
    <property type="term" value="C:plasma membrane"/>
    <property type="evidence" value="ECO:0007669"/>
    <property type="project" value="TreeGrafter"/>
</dbReference>
<organism evidence="10 11">
    <name type="scientific">Rhizoctonia solani</name>
    <dbReference type="NCBI Taxonomy" id="456999"/>
    <lineage>
        <taxon>Eukaryota</taxon>
        <taxon>Fungi</taxon>
        <taxon>Dikarya</taxon>
        <taxon>Basidiomycota</taxon>
        <taxon>Agaricomycotina</taxon>
        <taxon>Agaricomycetes</taxon>
        <taxon>Cantharellales</taxon>
        <taxon>Ceratobasidiaceae</taxon>
        <taxon>Rhizoctonia</taxon>
    </lineage>
</organism>
<dbReference type="GO" id="GO:0006817">
    <property type="term" value="P:phosphate ion transport"/>
    <property type="evidence" value="ECO:0007669"/>
    <property type="project" value="TreeGrafter"/>
</dbReference>
<feature type="region of interest" description="Disordered" evidence="6">
    <location>
        <begin position="316"/>
        <end position="519"/>
    </location>
</feature>
<proteinExistence type="predicted"/>
<evidence type="ECO:0000256" key="3">
    <source>
        <dbReference type="ARBA" id="ARBA00022692"/>
    </source>
</evidence>
<feature type="domain" description="HTH APSES-type" evidence="8">
    <location>
        <begin position="1"/>
        <end position="105"/>
    </location>
</feature>
<feature type="compositionally biased region" description="Basic and acidic residues" evidence="6">
    <location>
        <begin position="378"/>
        <end position="390"/>
    </location>
</feature>
<feature type="transmembrane region" description="Helical" evidence="7">
    <location>
        <begin position="956"/>
        <end position="973"/>
    </location>
</feature>
<feature type="transmembrane region" description="Helical" evidence="7">
    <location>
        <begin position="1306"/>
        <end position="1332"/>
    </location>
</feature>
<feature type="compositionally biased region" description="Polar residues" evidence="6">
    <location>
        <begin position="441"/>
        <end position="450"/>
    </location>
</feature>
<feature type="compositionally biased region" description="Basic and acidic residues" evidence="6">
    <location>
        <begin position="489"/>
        <end position="508"/>
    </location>
</feature>
<dbReference type="Proteomes" id="UP000650582">
    <property type="component" value="Unassembled WGS sequence"/>
</dbReference>
<dbReference type="PANTHER" id="PTHR10283:SF92">
    <property type="entry name" value="LOW-AFFINITY PHOSPHATE TRANSPORTER PHO91"/>
    <property type="match status" value="1"/>
</dbReference>
<dbReference type="InterPro" id="IPR036887">
    <property type="entry name" value="HTH_APSES_sf"/>
</dbReference>
<dbReference type="GO" id="GO:0003677">
    <property type="term" value="F:DNA binding"/>
    <property type="evidence" value="ECO:0007669"/>
    <property type="project" value="InterPro"/>
</dbReference>
<dbReference type="Pfam" id="PF03105">
    <property type="entry name" value="SPX"/>
    <property type="match status" value="1"/>
</dbReference>
<dbReference type="EMBL" id="JACYCC010000398">
    <property type="protein sequence ID" value="KAF8666801.1"/>
    <property type="molecule type" value="Genomic_DNA"/>
</dbReference>
<evidence type="ECO:0000256" key="1">
    <source>
        <dbReference type="ARBA" id="ARBA00004141"/>
    </source>
</evidence>
<comment type="subcellular location">
    <subcellularLocation>
        <location evidence="1">Membrane</location>
        <topology evidence="1">Multi-pass membrane protein</topology>
    </subcellularLocation>
</comment>
<keyword evidence="5 7" id="KW-0472">Membrane</keyword>
<comment type="caution">
    <text evidence="10">The sequence shown here is derived from an EMBL/GenBank/DDBJ whole genome shotgun (WGS) entry which is preliminary data.</text>
</comment>
<evidence type="ECO:0000313" key="11">
    <source>
        <dbReference type="Proteomes" id="UP000650582"/>
    </source>
</evidence>
<feature type="compositionally biased region" description="Basic and acidic residues" evidence="6">
    <location>
        <begin position="192"/>
        <end position="213"/>
    </location>
</feature>
<keyword evidence="3 7" id="KW-0812">Transmembrane</keyword>
<protein>
    <submittedName>
        <fullName evidence="10">Sodium:sulfate symporter transmembrane region</fullName>
    </submittedName>
</protein>
<evidence type="ECO:0000256" key="7">
    <source>
        <dbReference type="SAM" id="Phobius"/>
    </source>
</evidence>
<evidence type="ECO:0000256" key="4">
    <source>
        <dbReference type="ARBA" id="ARBA00022989"/>
    </source>
</evidence>
<feature type="region of interest" description="Disordered" evidence="6">
    <location>
        <begin position="109"/>
        <end position="298"/>
    </location>
</feature>
<feature type="domain" description="SPX" evidence="9">
    <location>
        <begin position="565"/>
        <end position="851"/>
    </location>
</feature>
<feature type="transmembrane region" description="Helical" evidence="7">
    <location>
        <begin position="1267"/>
        <end position="1286"/>
    </location>
</feature>
<feature type="region of interest" description="Disordered" evidence="6">
    <location>
        <begin position="668"/>
        <end position="745"/>
    </location>
</feature>
<dbReference type="PANTHER" id="PTHR10283">
    <property type="entry name" value="SOLUTE CARRIER FAMILY 13 MEMBER"/>
    <property type="match status" value="1"/>
</dbReference>
<name>A0A8H7GY25_9AGAM</name>
<evidence type="ECO:0000259" key="8">
    <source>
        <dbReference type="PROSITE" id="PS51299"/>
    </source>
</evidence>
<feature type="compositionally biased region" description="Polar residues" evidence="6">
    <location>
        <begin position="266"/>
        <end position="277"/>
    </location>
</feature>
<dbReference type="InterPro" id="IPR004680">
    <property type="entry name" value="Cit_transptr-like_dom"/>
</dbReference>
<keyword evidence="4 7" id="KW-1133">Transmembrane helix</keyword>
<feature type="transmembrane region" description="Helical" evidence="7">
    <location>
        <begin position="985"/>
        <end position="1014"/>
    </location>
</feature>
<dbReference type="Gene3D" id="3.10.260.10">
    <property type="entry name" value="Transcription regulator HTH, APSES-type DNA-binding domain"/>
    <property type="match status" value="1"/>
</dbReference>
<feature type="transmembrane region" description="Helical" evidence="7">
    <location>
        <begin position="1035"/>
        <end position="1058"/>
    </location>
</feature>
<feature type="compositionally biased region" description="Polar residues" evidence="6">
    <location>
        <begin position="317"/>
        <end position="327"/>
    </location>
</feature>
<feature type="compositionally biased region" description="Basic and acidic residues" evidence="6">
    <location>
        <begin position="397"/>
        <end position="417"/>
    </location>
</feature>
<evidence type="ECO:0000259" key="9">
    <source>
        <dbReference type="PROSITE" id="PS51382"/>
    </source>
</evidence>
<dbReference type="InterPro" id="IPR004331">
    <property type="entry name" value="SPX_dom"/>
</dbReference>
<dbReference type="CDD" id="cd01115">
    <property type="entry name" value="SLC13_permease"/>
    <property type="match status" value="1"/>
</dbReference>
<dbReference type="PROSITE" id="PS51382">
    <property type="entry name" value="SPX"/>
    <property type="match status" value="1"/>
</dbReference>
<feature type="compositionally biased region" description="Pro residues" evidence="6">
    <location>
        <begin position="129"/>
        <end position="140"/>
    </location>
</feature>
<dbReference type="InterPro" id="IPR003163">
    <property type="entry name" value="Tscrpt_reg_HTH_APSES-type"/>
</dbReference>
<evidence type="ECO:0000256" key="6">
    <source>
        <dbReference type="SAM" id="MobiDB-lite"/>
    </source>
</evidence>
<sequence length="1433" mass="157781">MSPFMNIRSMASCQWIMMDVDDGYVLWTGIWKALGNTKADIVKMLESQPDLAPQLRRVRGGYLKIQGTWMPFEVALKLARRVAWPIREDLVPLFGPTFPSTCLSPDQPGYGQVVATSGKRKSRRTVQPPALPIHNPPNPPRSLAYHPEPPVYAQPQVPRRISGEISDVGYGYPSHGNYRPASSPSCPPSTYDRYHQEAPHYPHVYSERPKSSYKEGGGSPIRDRHAQHSRYSPYPSAHPPPRRDYAGSREAYGSRSQAAEYEYLPSNHTLQSRSSDSNLRRAHDPHERLTLPPISALAPNLPSPRGAFTLPPLVAPSVSTTRASGSSDIPVLGRMRMSSTDDSDDAPRPPPEAYFQQRRSSSAPPLHLGPSRYQPPVRSEDSRRDSHDARPSWSFRSSDRGSAEYDRGSRPDNHRSDNFAWSSVRGGPATSPPPSASNSTHGDLSTNEHSPVSPRTPYGSAWESRINGHPVSGTSSRRFSEHYGGPSRDPSRSPEIASRDPDEGRRSPPDLPSSQANPARVGGCAVMKYHMLIPELTPMDTIELQPLPSSRPFADDDWPQHRHAMKFSNSLKFNANAEWWEEYIAYSALKKQIYTLESELPVPGQSQDAERGERAALLGGEHHRQAANAIFQPLLDAELAKINTFYDIQEKELLYDVAELEQLVVRTEEEGINNGHGGIDSDDGSDEDEDEDETRSNGGIPSVERHRSGSQSHALSNSRTLSNSVVDEPISATRPDPTPLTHSVLRGGNADLEASIASLRGPGSDSGVSPHSQNQRRRATSLSTLHPKTPLATLIRLVKPGNASNAPIVGETIWQMRSPAAIDLQMLFKRRITTVRYDKITYNELKDHYMHNIVEKAAPFTQQCKDRLRNAISRTISLYAKCVTRGDISAALRQLRVHQREHIVWERDTVWRQMIGRERRGEGADGRVKALGLGHVDSQAEPLLTAFGLKLTKRKLVLLLAILLFVVLLNVHMVEGKEANRCLAILIFATVLWATEAIPLFITSMGVPLLVVSLRVIRGPAPESRQLSAEEATKYIFSYMFSPTIMLLIGGFTISSALSKTNIDRVLITRVLSIAGTRPSVVLLSFMAVSCFASMWISNVAAPTLCFTLIKPILRTLPQGSSFAPCLILAIALAANIGGQSSPISSPQNLITLQYMDPPLDWLQWFAVAIPVSALTIFVIWLLLLVSYKPGYAPDGTELRIRPIRPTKESFTLKQYWVSIVCLITIALWCVAHQIDHIFGDMGVIAIIPIVAFFSTNVLKKEDFEQFLWTIVFLAMGGIALGKAVVSSGLLATMDDGVRRLVEGLALYEIVLIVSTFISHTIASVLLVPIAAEVGSNLPDPHPRLLVFITGLICSAGMGMPVSGFPNQTAATQEDEMGKVYLSNTDFLKNGVPASVVATMIVATVGYTLMRVVLGYAAFLRAIQSKGSLTIIL</sequence>
<feature type="compositionally biased region" description="Acidic residues" evidence="6">
    <location>
        <begin position="680"/>
        <end position="693"/>
    </location>
</feature>
<feature type="transmembrane region" description="Helical" evidence="7">
    <location>
        <begin position="1344"/>
        <end position="1362"/>
    </location>
</feature>
<feature type="compositionally biased region" description="Basic and acidic residues" evidence="6">
    <location>
        <begin position="278"/>
        <end position="289"/>
    </location>
</feature>
<feature type="compositionally biased region" description="Polar residues" evidence="6">
    <location>
        <begin position="709"/>
        <end position="725"/>
    </location>
</feature>
<dbReference type="CDD" id="cd14478">
    <property type="entry name" value="SPX_PHO87_PHO90_like"/>
    <property type="match status" value="1"/>
</dbReference>
<dbReference type="Pfam" id="PF03600">
    <property type="entry name" value="CitMHS"/>
    <property type="match status" value="1"/>
</dbReference>
<gene>
    <name evidence="10" type="ORF">RHS04_09397</name>
</gene>
<feature type="transmembrane region" description="Helical" evidence="7">
    <location>
        <begin position="1215"/>
        <end position="1232"/>
    </location>
</feature>
<dbReference type="GO" id="GO:0006797">
    <property type="term" value="P:polyphosphate metabolic process"/>
    <property type="evidence" value="ECO:0007669"/>
    <property type="project" value="TreeGrafter"/>
</dbReference>